<comment type="caution">
    <text evidence="2">The sequence shown here is derived from an EMBL/GenBank/DDBJ whole genome shotgun (WGS) entry which is preliminary data.</text>
</comment>
<feature type="region of interest" description="Disordered" evidence="1">
    <location>
        <begin position="131"/>
        <end position="152"/>
    </location>
</feature>
<feature type="compositionally biased region" description="Basic and acidic residues" evidence="1">
    <location>
        <begin position="131"/>
        <end position="143"/>
    </location>
</feature>
<dbReference type="RefSeq" id="WP_132195152.1">
    <property type="nucleotide sequence ID" value="NZ_SLWM01000024.1"/>
</dbReference>
<reference evidence="2 3" key="1">
    <citation type="journal article" date="2015" name="Stand. Genomic Sci.">
        <title>Genomic Encyclopedia of Bacterial and Archaeal Type Strains, Phase III: the genomes of soil and plant-associated and newly described type strains.</title>
        <authorList>
            <person name="Whitman W.B."/>
            <person name="Woyke T."/>
            <person name="Klenk H.P."/>
            <person name="Zhou Y."/>
            <person name="Lilburn T.G."/>
            <person name="Beck B.J."/>
            <person name="De Vos P."/>
            <person name="Vandamme P."/>
            <person name="Eisen J.A."/>
            <person name="Garrity G."/>
            <person name="Hugenholtz P."/>
            <person name="Kyrpides N.C."/>
        </authorList>
    </citation>
    <scope>NUCLEOTIDE SEQUENCE [LARGE SCALE GENOMIC DNA]</scope>
    <source>
        <strain evidence="2 3">VKM Ac-2538</strain>
    </source>
</reference>
<protein>
    <submittedName>
        <fullName evidence="2">Uncharacterized protein</fullName>
    </submittedName>
</protein>
<organism evidence="2 3">
    <name type="scientific">Kribbella orskensis</name>
    <dbReference type="NCBI Taxonomy" id="2512216"/>
    <lineage>
        <taxon>Bacteria</taxon>
        <taxon>Bacillati</taxon>
        <taxon>Actinomycetota</taxon>
        <taxon>Actinomycetes</taxon>
        <taxon>Propionibacteriales</taxon>
        <taxon>Kribbellaceae</taxon>
        <taxon>Kribbella</taxon>
    </lineage>
</organism>
<dbReference type="Proteomes" id="UP000295818">
    <property type="component" value="Unassembled WGS sequence"/>
</dbReference>
<evidence type="ECO:0000256" key="1">
    <source>
        <dbReference type="SAM" id="MobiDB-lite"/>
    </source>
</evidence>
<evidence type="ECO:0000313" key="3">
    <source>
        <dbReference type="Proteomes" id="UP000295818"/>
    </source>
</evidence>
<evidence type="ECO:0000313" key="2">
    <source>
        <dbReference type="EMBL" id="TCO12915.1"/>
    </source>
</evidence>
<keyword evidence="3" id="KW-1185">Reference proteome</keyword>
<sequence length="314" mass="35133">MTTEQTTPDDQKKTCPSCDLTELDTLQCEAEGIKKQAELTEKAAADVKKRRTLFDQARKEYSAARDKANPLVTEMESQLDKLIEQIKCRIKDDDVVECLEKAQEKVRRSIDKCMPPGCCVDAHDCDFDKDVPKKDKVDEKTTESDQGSDAQKADRPTILKDLYARQADVERRTVKAEACFDKLIKEPTALPARVDKLKAELAAIVGELGQQEAVDLKRLYARALVARHTDRWGGFDNVNEFMDCLCKGLLCSLNGRKALAELAGCIAVLECQEREAGARCQHLLENTVDEILAEYLRTCKKPPKDVPTPDPANC</sequence>
<proteinExistence type="predicted"/>
<name>A0ABY2B9Q0_9ACTN</name>
<dbReference type="EMBL" id="SLWM01000024">
    <property type="protein sequence ID" value="TCO12915.1"/>
    <property type="molecule type" value="Genomic_DNA"/>
</dbReference>
<accession>A0ABY2B9Q0</accession>
<gene>
    <name evidence="2" type="ORF">EV644_12439</name>
</gene>